<gene>
    <name evidence="5" type="ORF">F53441_9771</name>
</gene>
<keyword evidence="6" id="KW-1185">Reference proteome</keyword>
<sequence length="310" mass="34554">MLTSVGRAAARRVQTSRLSASTPSAAQLICRQSAVTFTLPIRRFSASAWPLSPAVGDKKAAAKKTTTTKKATTTTKSKSKSKAADTKSKKKAMPKPKAAATKPKKPKKEVDPEKLKKLEIRELKKWVLKDKLAQLPASSWLLYTTENRGSSAGNGGITQQIPELAENFRRLDESEVKELARRAAANRQKNLDNYKAWVETHEPARIHLANKSRRRLAFLTGKPAKMITDERLPQRPSGAYAIYVAENFDSFGRSETNQPMFKEIGQAWKGLNPTEKARYEERAADQSVRYKAEMEKVEARAKAIQETEVA</sequence>
<feature type="compositionally biased region" description="Polar residues" evidence="3">
    <location>
        <begin position="13"/>
        <end position="25"/>
    </location>
</feature>
<evidence type="ECO:0000256" key="2">
    <source>
        <dbReference type="SAM" id="Coils"/>
    </source>
</evidence>
<dbReference type="EMBL" id="JAADJG010000447">
    <property type="protein sequence ID" value="KAF4446640.1"/>
    <property type="molecule type" value="Genomic_DNA"/>
</dbReference>
<feature type="region of interest" description="Disordered" evidence="3">
    <location>
        <begin position="55"/>
        <end position="113"/>
    </location>
</feature>
<dbReference type="Proteomes" id="UP000605986">
    <property type="component" value="Unassembled WGS sequence"/>
</dbReference>
<feature type="coiled-coil region" evidence="2">
    <location>
        <begin position="280"/>
        <end position="307"/>
    </location>
</feature>
<dbReference type="GO" id="GO:0005634">
    <property type="term" value="C:nucleus"/>
    <property type="evidence" value="ECO:0007669"/>
    <property type="project" value="UniProtKB-UniRule"/>
</dbReference>
<keyword evidence="1" id="KW-0539">Nucleus</keyword>
<feature type="compositionally biased region" description="Low complexity" evidence="3">
    <location>
        <begin position="63"/>
        <end position="76"/>
    </location>
</feature>
<name>A0A8H4NT06_9HYPO</name>
<dbReference type="OrthoDB" id="1919336at2759"/>
<evidence type="ECO:0000256" key="3">
    <source>
        <dbReference type="SAM" id="MobiDB-lite"/>
    </source>
</evidence>
<evidence type="ECO:0000313" key="6">
    <source>
        <dbReference type="Proteomes" id="UP000605986"/>
    </source>
</evidence>
<feature type="region of interest" description="Disordered" evidence="3">
    <location>
        <begin position="1"/>
        <end position="25"/>
    </location>
</feature>
<dbReference type="Gene3D" id="1.10.30.10">
    <property type="entry name" value="High mobility group box domain"/>
    <property type="match status" value="2"/>
</dbReference>
<evidence type="ECO:0000313" key="5">
    <source>
        <dbReference type="EMBL" id="KAF4446640.1"/>
    </source>
</evidence>
<dbReference type="PROSITE" id="PS50118">
    <property type="entry name" value="HMG_BOX_2"/>
    <property type="match status" value="1"/>
</dbReference>
<reference evidence="5" key="1">
    <citation type="submission" date="2020-01" db="EMBL/GenBank/DDBJ databases">
        <title>Identification and distribution of gene clusters putatively required for synthesis of sphingolipid metabolism inhibitors in phylogenetically diverse species of the filamentous fungus Fusarium.</title>
        <authorList>
            <person name="Kim H.-S."/>
            <person name="Busman M."/>
            <person name="Brown D.W."/>
            <person name="Divon H."/>
            <person name="Uhlig S."/>
            <person name="Proctor R.H."/>
        </authorList>
    </citation>
    <scope>NUCLEOTIDE SEQUENCE</scope>
    <source>
        <strain evidence="5">NRRL 53441</strain>
    </source>
</reference>
<dbReference type="SUPFAM" id="SSF47095">
    <property type="entry name" value="HMG-box"/>
    <property type="match status" value="2"/>
</dbReference>
<dbReference type="Pfam" id="PF00505">
    <property type="entry name" value="HMG_box"/>
    <property type="match status" value="1"/>
</dbReference>
<evidence type="ECO:0000259" key="4">
    <source>
        <dbReference type="PROSITE" id="PS50118"/>
    </source>
</evidence>
<comment type="caution">
    <text evidence="5">The sequence shown here is derived from an EMBL/GenBank/DDBJ whole genome shotgun (WGS) entry which is preliminary data.</text>
</comment>
<dbReference type="SMART" id="SM00398">
    <property type="entry name" value="HMG"/>
    <property type="match status" value="2"/>
</dbReference>
<keyword evidence="2" id="KW-0175">Coiled coil</keyword>
<dbReference type="AlphaFoldDB" id="A0A8H4NT06"/>
<accession>A0A8H4NT06</accession>
<dbReference type="InterPro" id="IPR009071">
    <property type="entry name" value="HMG_box_dom"/>
</dbReference>
<proteinExistence type="predicted"/>
<organism evidence="5 6">
    <name type="scientific">Fusarium austroafricanum</name>
    <dbReference type="NCBI Taxonomy" id="2364996"/>
    <lineage>
        <taxon>Eukaryota</taxon>
        <taxon>Fungi</taxon>
        <taxon>Dikarya</taxon>
        <taxon>Ascomycota</taxon>
        <taxon>Pezizomycotina</taxon>
        <taxon>Sordariomycetes</taxon>
        <taxon>Hypocreomycetidae</taxon>
        <taxon>Hypocreales</taxon>
        <taxon>Nectriaceae</taxon>
        <taxon>Fusarium</taxon>
        <taxon>Fusarium concolor species complex</taxon>
    </lineage>
</organism>
<keyword evidence="1" id="KW-0238">DNA-binding</keyword>
<dbReference type="GO" id="GO:0003677">
    <property type="term" value="F:DNA binding"/>
    <property type="evidence" value="ECO:0007669"/>
    <property type="project" value="UniProtKB-UniRule"/>
</dbReference>
<protein>
    <submittedName>
        <fullName evidence="5">Transcription factor A, mitochondrial</fullName>
    </submittedName>
</protein>
<dbReference type="InterPro" id="IPR036910">
    <property type="entry name" value="HMG_box_dom_sf"/>
</dbReference>
<evidence type="ECO:0000256" key="1">
    <source>
        <dbReference type="PROSITE-ProRule" id="PRU00267"/>
    </source>
</evidence>
<feature type="DNA-binding region" description="HMG box" evidence="1">
    <location>
        <begin position="233"/>
        <end position="298"/>
    </location>
</feature>
<feature type="domain" description="HMG box" evidence="4">
    <location>
        <begin position="233"/>
        <end position="298"/>
    </location>
</feature>